<dbReference type="InterPro" id="IPR001128">
    <property type="entry name" value="Cyt_P450"/>
</dbReference>
<evidence type="ECO:0000256" key="4">
    <source>
        <dbReference type="ARBA" id="ARBA00022617"/>
    </source>
</evidence>
<evidence type="ECO:0008006" key="17">
    <source>
        <dbReference type="Google" id="ProtNLM"/>
    </source>
</evidence>
<evidence type="ECO:0000256" key="7">
    <source>
        <dbReference type="ARBA" id="ARBA00022989"/>
    </source>
</evidence>
<comment type="similarity">
    <text evidence="3 13">Belongs to the cytochrome P450 family.</text>
</comment>
<dbReference type="InterPro" id="IPR002403">
    <property type="entry name" value="Cyt_P450_E_grp-IV"/>
</dbReference>
<keyword evidence="9 12" id="KW-0408">Iron</keyword>
<evidence type="ECO:0000256" key="5">
    <source>
        <dbReference type="ARBA" id="ARBA00022692"/>
    </source>
</evidence>
<keyword evidence="11 14" id="KW-0472">Membrane</keyword>
<evidence type="ECO:0000256" key="13">
    <source>
        <dbReference type="RuleBase" id="RU000461"/>
    </source>
</evidence>
<feature type="binding site" description="axial binding residue" evidence="12">
    <location>
        <position position="449"/>
    </location>
    <ligand>
        <name>heme</name>
        <dbReference type="ChEBI" id="CHEBI:30413"/>
    </ligand>
    <ligandPart>
        <name>Fe</name>
        <dbReference type="ChEBI" id="CHEBI:18248"/>
    </ligandPart>
</feature>
<protein>
    <recommendedName>
        <fullName evidence="17">Cytochrome P450</fullName>
    </recommendedName>
</protein>
<comment type="cofactor">
    <cofactor evidence="1 12">
        <name>heme</name>
        <dbReference type="ChEBI" id="CHEBI:30413"/>
    </cofactor>
</comment>
<dbReference type="PRINTS" id="PR00465">
    <property type="entry name" value="EP450IV"/>
</dbReference>
<dbReference type="GO" id="GO:0016125">
    <property type="term" value="P:sterol metabolic process"/>
    <property type="evidence" value="ECO:0007669"/>
    <property type="project" value="TreeGrafter"/>
</dbReference>
<evidence type="ECO:0000256" key="11">
    <source>
        <dbReference type="ARBA" id="ARBA00023136"/>
    </source>
</evidence>
<evidence type="ECO:0000256" key="3">
    <source>
        <dbReference type="ARBA" id="ARBA00010617"/>
    </source>
</evidence>
<dbReference type="FunFam" id="1.10.630.10:FF:000020">
    <property type="entry name" value="Cytochrome P450 family protein"/>
    <property type="match status" value="1"/>
</dbReference>
<keyword evidence="5 14" id="KW-0812">Transmembrane</keyword>
<evidence type="ECO:0000256" key="14">
    <source>
        <dbReference type="SAM" id="Phobius"/>
    </source>
</evidence>
<dbReference type="SUPFAM" id="SSF48264">
    <property type="entry name" value="Cytochrome P450"/>
    <property type="match status" value="1"/>
</dbReference>
<keyword evidence="6 12" id="KW-0479">Metal-binding</keyword>
<dbReference type="Proteomes" id="UP000298652">
    <property type="component" value="Chromosome 6"/>
</dbReference>
<keyword evidence="7 14" id="KW-1133">Transmembrane helix</keyword>
<evidence type="ECO:0000256" key="10">
    <source>
        <dbReference type="ARBA" id="ARBA00023033"/>
    </source>
</evidence>
<evidence type="ECO:0000313" key="15">
    <source>
        <dbReference type="EMBL" id="TKW10627.1"/>
    </source>
</evidence>
<dbReference type="InterPro" id="IPR017972">
    <property type="entry name" value="Cyt_P450_CS"/>
</dbReference>
<dbReference type="GO" id="GO:0010268">
    <property type="term" value="P:brassinosteroid homeostasis"/>
    <property type="evidence" value="ECO:0007669"/>
    <property type="project" value="TreeGrafter"/>
</dbReference>
<dbReference type="GO" id="GO:0020037">
    <property type="term" value="F:heme binding"/>
    <property type="evidence" value="ECO:0007669"/>
    <property type="project" value="InterPro"/>
</dbReference>
<dbReference type="Pfam" id="PF00067">
    <property type="entry name" value="p450"/>
    <property type="match status" value="1"/>
</dbReference>
<dbReference type="GO" id="GO:0016132">
    <property type="term" value="P:brassinosteroid biosynthetic process"/>
    <property type="evidence" value="ECO:0007669"/>
    <property type="project" value="TreeGrafter"/>
</dbReference>
<evidence type="ECO:0000256" key="8">
    <source>
        <dbReference type="ARBA" id="ARBA00023002"/>
    </source>
</evidence>
<evidence type="ECO:0000256" key="2">
    <source>
        <dbReference type="ARBA" id="ARBA00004370"/>
    </source>
</evidence>
<evidence type="ECO:0000256" key="12">
    <source>
        <dbReference type="PIRSR" id="PIRSR602403-1"/>
    </source>
</evidence>
<dbReference type="PANTHER" id="PTHR24286">
    <property type="entry name" value="CYTOCHROME P450 26"/>
    <property type="match status" value="1"/>
</dbReference>
<keyword evidence="4 12" id="KW-0349">Heme</keyword>
<dbReference type="Gene3D" id="1.10.630.10">
    <property type="entry name" value="Cytochrome P450"/>
    <property type="match status" value="1"/>
</dbReference>
<evidence type="ECO:0000313" key="16">
    <source>
        <dbReference type="Proteomes" id="UP000298652"/>
    </source>
</evidence>
<comment type="subcellular location">
    <subcellularLocation>
        <location evidence="2">Membrane</location>
    </subcellularLocation>
</comment>
<dbReference type="GO" id="GO:0016705">
    <property type="term" value="F:oxidoreductase activity, acting on paired donors, with incorporation or reduction of molecular oxygen"/>
    <property type="evidence" value="ECO:0007669"/>
    <property type="project" value="InterPro"/>
</dbReference>
<dbReference type="PROSITE" id="PS00086">
    <property type="entry name" value="CYTOCHROME_P450"/>
    <property type="match status" value="1"/>
</dbReference>
<dbReference type="EMBL" id="CM016557">
    <property type="protein sequence ID" value="TKW10627.1"/>
    <property type="molecule type" value="Genomic_DNA"/>
</dbReference>
<dbReference type="GO" id="GO:0016020">
    <property type="term" value="C:membrane"/>
    <property type="evidence" value="ECO:0007669"/>
    <property type="project" value="UniProtKB-SubCell"/>
</dbReference>
<accession>A0A4U6UJA7</accession>
<dbReference type="GO" id="GO:0005506">
    <property type="term" value="F:iron ion binding"/>
    <property type="evidence" value="ECO:0007669"/>
    <property type="project" value="InterPro"/>
</dbReference>
<proteinExistence type="inferred from homology"/>
<dbReference type="InterPro" id="IPR036396">
    <property type="entry name" value="Cyt_P450_sf"/>
</dbReference>
<dbReference type="CDD" id="cd11043">
    <property type="entry name" value="CYP90-like"/>
    <property type="match status" value="1"/>
</dbReference>
<gene>
    <name evidence="15" type="ORF">SEVIR_6G178200v2</name>
</gene>
<dbReference type="Gramene" id="TKW10627">
    <property type="protein sequence ID" value="TKW10627"/>
    <property type="gene ID" value="SEVIR_6G178200v2"/>
</dbReference>
<dbReference type="GO" id="GO:0004497">
    <property type="term" value="F:monooxygenase activity"/>
    <property type="evidence" value="ECO:0007669"/>
    <property type="project" value="UniProtKB-KW"/>
</dbReference>
<feature type="transmembrane region" description="Helical" evidence="14">
    <location>
        <begin position="26"/>
        <end position="46"/>
    </location>
</feature>
<organism evidence="15 16">
    <name type="scientific">Setaria viridis</name>
    <name type="common">Green bristlegrass</name>
    <name type="synonym">Setaria italica subsp. viridis</name>
    <dbReference type="NCBI Taxonomy" id="4556"/>
    <lineage>
        <taxon>Eukaryota</taxon>
        <taxon>Viridiplantae</taxon>
        <taxon>Streptophyta</taxon>
        <taxon>Embryophyta</taxon>
        <taxon>Tracheophyta</taxon>
        <taxon>Spermatophyta</taxon>
        <taxon>Magnoliopsida</taxon>
        <taxon>Liliopsida</taxon>
        <taxon>Poales</taxon>
        <taxon>Poaceae</taxon>
        <taxon>PACMAD clade</taxon>
        <taxon>Panicoideae</taxon>
        <taxon>Panicodae</taxon>
        <taxon>Paniceae</taxon>
        <taxon>Cenchrinae</taxon>
        <taxon>Setaria</taxon>
    </lineage>
</organism>
<name>A0A4U6UJA7_SETVI</name>
<dbReference type="AlphaFoldDB" id="A0A4U6UJA7"/>
<sequence>MAHQPKASLQSLSPTSPEEMMESFLVSYPSLCCVTLIIGWLVHWAYKWANPPCKGTLPPGSMGFPIVGETFQLFKQSPSIGIPSYYQQRLERYGTLFKTSLAGQRVVVSLDPEVNHFIFQEEGKLFRSWYPEATNNIFGKKSVTKFNANVHKFVRSFASKLFGVENLREVLIRELEDAIRQSFAAWAAKPSIEVKDGVADMIFDLVAKKMISMEPGESRELRKNFEDFFRGMLSFPIYFPGTLYYKCMKGRRNVHRILSDILKERLSTPGKKHGDIVDLLVEELRSEKPLIDENFAIDALAAILFGSFATASAALTIGFKFLTDNPKVVETLKEEHEIILKKREDKNSGFTWEEYKSLTFTTQVMNEITRMGNIAPGIFRKTLKDVQVNGYTIPAGWLVMISPMTVHLNPNFFEDPLKFNPWRWSTQDEAKQIAQKRNFMPFGGGIRLCLGADFSKLFISLFLHVLVTKYRWIEIKGGEVLRAAEMVIPQGYHIQLVPTS</sequence>
<keyword evidence="16" id="KW-1185">Reference proteome</keyword>
<reference evidence="15" key="1">
    <citation type="submission" date="2019-03" db="EMBL/GenBank/DDBJ databases">
        <title>WGS assembly of Setaria viridis.</title>
        <authorList>
            <person name="Huang P."/>
            <person name="Jenkins J."/>
            <person name="Grimwood J."/>
            <person name="Barry K."/>
            <person name="Healey A."/>
            <person name="Mamidi S."/>
            <person name="Sreedasyam A."/>
            <person name="Shu S."/>
            <person name="Feldman M."/>
            <person name="Wu J."/>
            <person name="Yu Y."/>
            <person name="Chen C."/>
            <person name="Johnson J."/>
            <person name="Rokhsar D."/>
            <person name="Baxter I."/>
            <person name="Schmutz J."/>
            <person name="Brutnell T."/>
            <person name="Kellogg E."/>
        </authorList>
    </citation>
    <scope>NUCLEOTIDE SEQUENCE [LARGE SCALE GENOMIC DNA]</scope>
</reference>
<dbReference type="OMA" id="IPSYYQQ"/>
<evidence type="ECO:0000256" key="1">
    <source>
        <dbReference type="ARBA" id="ARBA00001971"/>
    </source>
</evidence>
<dbReference type="PANTHER" id="PTHR24286:SF234">
    <property type="entry name" value="CYTOCHROME P450 FAMILY PROTEIN, EXPRESSED"/>
    <property type="match status" value="1"/>
</dbReference>
<keyword evidence="8 13" id="KW-0560">Oxidoreductase</keyword>
<keyword evidence="10 13" id="KW-0503">Monooxygenase</keyword>
<evidence type="ECO:0000256" key="9">
    <source>
        <dbReference type="ARBA" id="ARBA00023004"/>
    </source>
</evidence>
<evidence type="ECO:0000256" key="6">
    <source>
        <dbReference type="ARBA" id="ARBA00022723"/>
    </source>
</evidence>